<keyword evidence="3" id="KW-1003">Cell membrane</keyword>
<dbReference type="SUPFAM" id="SSF103473">
    <property type="entry name" value="MFS general substrate transporter"/>
    <property type="match status" value="1"/>
</dbReference>
<dbReference type="Gene3D" id="1.20.1250.20">
    <property type="entry name" value="MFS general substrate transporter like domains"/>
    <property type="match status" value="2"/>
</dbReference>
<keyword evidence="4 7" id="KW-0812">Transmembrane</keyword>
<dbReference type="InterPro" id="IPR036259">
    <property type="entry name" value="MFS_trans_sf"/>
</dbReference>
<evidence type="ECO:0000256" key="2">
    <source>
        <dbReference type="ARBA" id="ARBA00022448"/>
    </source>
</evidence>
<organism evidence="9 10">
    <name type="scientific">Thermococcus chitonophagus</name>
    <dbReference type="NCBI Taxonomy" id="54262"/>
    <lineage>
        <taxon>Archaea</taxon>
        <taxon>Methanobacteriati</taxon>
        <taxon>Methanobacteriota</taxon>
        <taxon>Thermococci</taxon>
        <taxon>Thermococcales</taxon>
        <taxon>Thermococcaceae</taxon>
        <taxon>Thermococcus</taxon>
    </lineage>
</organism>
<feature type="transmembrane region" description="Helical" evidence="7">
    <location>
        <begin position="355"/>
        <end position="374"/>
    </location>
</feature>
<keyword evidence="6 7" id="KW-0472">Membrane</keyword>
<gene>
    <name evidence="9" type="ORF">A3L04_06120</name>
</gene>
<evidence type="ECO:0000256" key="7">
    <source>
        <dbReference type="SAM" id="Phobius"/>
    </source>
</evidence>
<keyword evidence="10" id="KW-1185">Reference proteome</keyword>
<feature type="transmembrane region" description="Helical" evidence="7">
    <location>
        <begin position="325"/>
        <end position="349"/>
    </location>
</feature>
<keyword evidence="2" id="KW-0813">Transport</keyword>
<dbReference type="PANTHER" id="PTHR23517">
    <property type="entry name" value="RESISTANCE PROTEIN MDTM, PUTATIVE-RELATED-RELATED"/>
    <property type="match status" value="1"/>
</dbReference>
<comment type="subcellular location">
    <subcellularLocation>
        <location evidence="1">Cell membrane</location>
        <topology evidence="1">Multi-pass membrane protein</topology>
    </subcellularLocation>
</comment>
<evidence type="ECO:0000256" key="5">
    <source>
        <dbReference type="ARBA" id="ARBA00022989"/>
    </source>
</evidence>
<feature type="transmembrane region" description="Helical" evidence="7">
    <location>
        <begin position="272"/>
        <end position="289"/>
    </location>
</feature>
<dbReference type="InterPro" id="IPR050171">
    <property type="entry name" value="MFS_Transporters"/>
</dbReference>
<evidence type="ECO:0000256" key="4">
    <source>
        <dbReference type="ARBA" id="ARBA00022692"/>
    </source>
</evidence>
<dbReference type="RefSeq" id="WP_068576673.1">
    <property type="nucleotide sequence ID" value="NZ_CP015193.1"/>
</dbReference>
<feature type="transmembrane region" description="Helical" evidence="7">
    <location>
        <begin position="165"/>
        <end position="186"/>
    </location>
</feature>
<dbReference type="GeneID" id="33322137"/>
<dbReference type="InterPro" id="IPR011701">
    <property type="entry name" value="MFS"/>
</dbReference>
<evidence type="ECO:0000256" key="3">
    <source>
        <dbReference type="ARBA" id="ARBA00022475"/>
    </source>
</evidence>
<dbReference type="EMBL" id="CP015193">
    <property type="protein sequence ID" value="ASJ16675.1"/>
    <property type="molecule type" value="Genomic_DNA"/>
</dbReference>
<dbReference type="PANTHER" id="PTHR23517:SF3">
    <property type="entry name" value="INTEGRAL MEMBRANE TRANSPORT PROTEIN"/>
    <property type="match status" value="1"/>
</dbReference>
<keyword evidence="5 7" id="KW-1133">Transmembrane helix</keyword>
<evidence type="ECO:0000313" key="9">
    <source>
        <dbReference type="EMBL" id="ASJ16675.1"/>
    </source>
</evidence>
<dbReference type="GO" id="GO:0022857">
    <property type="term" value="F:transmembrane transporter activity"/>
    <property type="evidence" value="ECO:0007669"/>
    <property type="project" value="InterPro"/>
</dbReference>
<feature type="domain" description="Major facilitator superfamily (MFS) profile" evidence="8">
    <location>
        <begin position="8"/>
        <end position="378"/>
    </location>
</feature>
<proteinExistence type="predicted"/>
<feature type="transmembrane region" description="Helical" evidence="7">
    <location>
        <begin position="46"/>
        <end position="66"/>
    </location>
</feature>
<protein>
    <submittedName>
        <fullName evidence="9">MFS transporter</fullName>
    </submittedName>
</protein>
<evidence type="ECO:0000256" key="6">
    <source>
        <dbReference type="ARBA" id="ARBA00023136"/>
    </source>
</evidence>
<feature type="transmembrane region" description="Helical" evidence="7">
    <location>
        <begin position="97"/>
        <end position="124"/>
    </location>
</feature>
<sequence>MFKRNSLAVILLIVSAFTGSLAFRLAVPAIAYYSRDVLKASMVSISIISTSFILARAFAAVFGGYLVDKRPKLIILGALAMALNAPLVYLYSLTSSWIHIVGIKLVNGLLNGISWPLAQLAVAYASPKNTRARISALYFFFGSLASLAGNYLYAFTIGLGMRGQMIISGLFYILTGILMAVAYLLIGSIKREKKVEKREDIEVNPRTVMTFGAIISFISAFAFGEITYVYISETLGLEKGRVAMILGTISFISSLTSYFISWIADSLGSAKALKIIAVFGFLAPILAGIKTEFTIFLGIFLALLAVNSFRPISRKILVAHSRSSLAIGGINGIQNISAFLGGIIFGLAYTFGSLGIYYLAFLPYLPPSLGLIIVSRKLGK</sequence>
<dbReference type="AlphaFoldDB" id="A0A2Z2N3I7"/>
<feature type="transmembrane region" description="Helical" evidence="7">
    <location>
        <begin position="207"/>
        <end position="230"/>
    </location>
</feature>
<evidence type="ECO:0000259" key="8">
    <source>
        <dbReference type="PROSITE" id="PS50850"/>
    </source>
</evidence>
<name>A0A2Z2N3I7_9EURY</name>
<evidence type="ECO:0000313" key="10">
    <source>
        <dbReference type="Proteomes" id="UP000250189"/>
    </source>
</evidence>
<evidence type="ECO:0000256" key="1">
    <source>
        <dbReference type="ARBA" id="ARBA00004651"/>
    </source>
</evidence>
<dbReference type="PROSITE" id="PS50850">
    <property type="entry name" value="MFS"/>
    <property type="match status" value="1"/>
</dbReference>
<feature type="transmembrane region" description="Helical" evidence="7">
    <location>
        <begin position="242"/>
        <end position="260"/>
    </location>
</feature>
<reference evidence="9 10" key="1">
    <citation type="submission" date="2016-04" db="EMBL/GenBank/DDBJ databases">
        <title>Complete genome sequence of Thermococcus chitonophagus type strain GC74.</title>
        <authorList>
            <person name="Oger P.M."/>
        </authorList>
    </citation>
    <scope>NUCLEOTIDE SEQUENCE [LARGE SCALE GENOMIC DNA]</scope>
    <source>
        <strain evidence="9 10">GC74</strain>
    </source>
</reference>
<feature type="transmembrane region" description="Helical" evidence="7">
    <location>
        <begin position="295"/>
        <end position="313"/>
    </location>
</feature>
<dbReference type="InterPro" id="IPR020846">
    <property type="entry name" value="MFS_dom"/>
</dbReference>
<dbReference type="Pfam" id="PF07690">
    <property type="entry name" value="MFS_1"/>
    <property type="match status" value="1"/>
</dbReference>
<accession>A0A2Z2N3I7</accession>
<feature type="transmembrane region" description="Helical" evidence="7">
    <location>
        <begin position="136"/>
        <end position="159"/>
    </location>
</feature>
<feature type="transmembrane region" description="Helical" evidence="7">
    <location>
        <begin position="73"/>
        <end position="91"/>
    </location>
</feature>
<dbReference type="GO" id="GO:0005886">
    <property type="term" value="C:plasma membrane"/>
    <property type="evidence" value="ECO:0007669"/>
    <property type="project" value="UniProtKB-SubCell"/>
</dbReference>
<dbReference type="OrthoDB" id="85927at2157"/>
<dbReference type="Proteomes" id="UP000250189">
    <property type="component" value="Chromosome"/>
</dbReference>